<reference evidence="3" key="1">
    <citation type="submission" date="2023-04" db="EMBL/GenBank/DDBJ databases">
        <title>Genomic of Limosilactobacillus fermentum MSJK0025.</title>
        <authorList>
            <person name="Yang S."/>
        </authorList>
    </citation>
    <scope>NUCLEOTIDE SEQUENCE</scope>
    <source>
        <strain evidence="3">MSJK0025</strain>
    </source>
</reference>
<evidence type="ECO:0000259" key="2">
    <source>
        <dbReference type="Pfam" id="PF18862"/>
    </source>
</evidence>
<dbReference type="Pfam" id="PF18862">
    <property type="entry name" value="ApeA_NTD1"/>
    <property type="match status" value="1"/>
</dbReference>
<proteinExistence type="predicted"/>
<dbReference type="RefSeq" id="WP_278319193.1">
    <property type="nucleotide sequence ID" value="NZ_CP053314.1"/>
</dbReference>
<dbReference type="EMBL" id="CP121468">
    <property type="protein sequence ID" value="WFR89301.1"/>
    <property type="molecule type" value="Genomic_DNA"/>
</dbReference>
<organism evidence="3 4">
    <name type="scientific">Limosilactobacillus fermentum</name>
    <name type="common">Lactobacillus fermentum</name>
    <dbReference type="NCBI Taxonomy" id="1613"/>
    <lineage>
        <taxon>Bacteria</taxon>
        <taxon>Bacillati</taxon>
        <taxon>Bacillota</taxon>
        <taxon>Bacilli</taxon>
        <taxon>Lactobacillales</taxon>
        <taxon>Lactobacillaceae</taxon>
        <taxon>Limosilactobacillus</taxon>
    </lineage>
</organism>
<feature type="domain" description="ApeA N-terminal" evidence="2">
    <location>
        <begin position="29"/>
        <end position="238"/>
    </location>
</feature>
<dbReference type="AlphaFoldDB" id="A0AAJ6D0K1"/>
<evidence type="ECO:0000313" key="4">
    <source>
        <dbReference type="Proteomes" id="UP001218104"/>
    </source>
</evidence>
<protein>
    <recommendedName>
        <fullName evidence="5">ApeA N-terminal domain-containing protein</fullName>
    </recommendedName>
</protein>
<feature type="domain" description="Apea-like HEPN" evidence="1">
    <location>
        <begin position="310"/>
        <end position="403"/>
    </location>
</feature>
<sequence length="523" mass="60438">MENWTMFKPFDLEMSWQLNGHEITDGNIGRFNYDPEKGSVLELTKRGSFFQVAESILESYSQDDIYYGKLNQWNVTLKKLISLGSSTISNELYRHRVQSQEVAIDNVSNNEEFKPNILEFSLTNLKYWLPLSNGITYEKDRLTFDESKIKPFIVGGFKVDDTQTGRMNIATVWSQKIADRSRKVSLEFEPIIRIKFENTVSDDEAIDLVTQLNSLYELLLGIPTSIKFIRTKDSNTGKYRMFFVDARAPRVYEEDSRTILDKIEFNKVEQDLPKMVSNLLTLDRKNKLMLQNYKLTLEFTTVIENDLVNLTQAIEYIFKKESLKKKITAFLSGLPEALKKIVLRVVGDRDKWVTSIVDTRVFLVHGEDSRKHVITNVDELIFTTKLLQMLVRCYLLNKLGLTEGNINFEREIQELLRRYKPELKDEMFVGIMAKSGYDSRGKKFDAVLDKQIVDLDDSNEAVTELVANIGSTFKVLDKDDHFLWSGKVKTDKEEIRFAKKGQYKIEVTSDTEGATKTLGLVVR</sequence>
<dbReference type="Proteomes" id="UP001218104">
    <property type="component" value="Chromosome"/>
</dbReference>
<name>A0AAJ6D0K1_LIMFE</name>
<dbReference type="InterPro" id="IPR041229">
    <property type="entry name" value="HEPN_Apea"/>
</dbReference>
<dbReference type="Pfam" id="PF18739">
    <property type="entry name" value="HEPN_Apea"/>
    <property type="match status" value="1"/>
</dbReference>
<accession>A0AAJ6D0K1</accession>
<gene>
    <name evidence="3" type="ORF">P8634_00590</name>
</gene>
<dbReference type="InterPro" id="IPR041223">
    <property type="entry name" value="ApeA_NTD"/>
</dbReference>
<evidence type="ECO:0000259" key="1">
    <source>
        <dbReference type="Pfam" id="PF18739"/>
    </source>
</evidence>
<evidence type="ECO:0008006" key="5">
    <source>
        <dbReference type="Google" id="ProtNLM"/>
    </source>
</evidence>
<evidence type="ECO:0000313" key="3">
    <source>
        <dbReference type="EMBL" id="WFR89301.1"/>
    </source>
</evidence>